<comment type="subcellular location">
    <subcellularLocation>
        <location evidence="1">Membrane</location>
        <topology evidence="1">Multi-pass membrane protein</topology>
    </subcellularLocation>
</comment>
<evidence type="ECO:0000256" key="6">
    <source>
        <dbReference type="ARBA" id="ARBA00023136"/>
    </source>
</evidence>
<keyword evidence="5" id="KW-0406">Ion transport</keyword>
<comment type="caution">
    <text evidence="9">The sequence shown here is derived from an EMBL/GenBank/DDBJ whole genome shotgun (WGS) entry which is preliminary data.</text>
</comment>
<sequence length="420" mass="42664">MSVGGVALFLGHLLAWTAIVLLLAWLGRITARRLRQPEVVGEITGGLLVGPALHALAGADAFAVLLPGDVLHGLKLLGEAGLALFLLGLTHELRTGPVRFGRRVVAGIVAGSLVPSLCAGGLLAGWVLLVDDPALRGTAPLPAFVLFIAVGLSITAVPVLARILADQGLTGSREGRLALTGAIILDAAGWVLLSVVLGLNTRSLAGLLQMLATMVAAVLVVLVLGRILRTRAAGAWAGGYPRSATVAVAVASIAAALTAEAVGVTMIFGAVLFGLAIPANSPVWDAVVATVTRGGRSLVPVFFVVTGVTVLTAGFGAAPWALLGLATGLGILGKVGGGYLGARLGGESRWTSVRVGVLMNTRGLTELIVLQVGYSAGIVTPPMFLALVVMALVTTALTGPLLSLLDRARSRAATTPPRRL</sequence>
<feature type="transmembrane region" description="Helical" evidence="7">
    <location>
        <begin position="246"/>
        <end position="277"/>
    </location>
</feature>
<evidence type="ECO:0000256" key="3">
    <source>
        <dbReference type="ARBA" id="ARBA00022692"/>
    </source>
</evidence>
<feature type="transmembrane region" description="Helical" evidence="7">
    <location>
        <begin position="297"/>
        <end position="315"/>
    </location>
</feature>
<dbReference type="PANTHER" id="PTHR32468">
    <property type="entry name" value="CATION/H + ANTIPORTER"/>
    <property type="match status" value="1"/>
</dbReference>
<evidence type="ECO:0000256" key="2">
    <source>
        <dbReference type="ARBA" id="ARBA00022448"/>
    </source>
</evidence>
<gene>
    <name evidence="9" type="ORF">FHS29_000438</name>
</gene>
<dbReference type="InterPro" id="IPR006153">
    <property type="entry name" value="Cation/H_exchanger_TM"/>
</dbReference>
<dbReference type="PANTHER" id="PTHR32468:SF0">
    <property type="entry name" value="K(+)_H(+) ANTIPORTER 1"/>
    <property type="match status" value="1"/>
</dbReference>
<evidence type="ECO:0000256" key="1">
    <source>
        <dbReference type="ARBA" id="ARBA00004141"/>
    </source>
</evidence>
<feature type="transmembrane region" description="Helical" evidence="7">
    <location>
        <begin position="6"/>
        <end position="27"/>
    </location>
</feature>
<keyword evidence="4 7" id="KW-1133">Transmembrane helix</keyword>
<accession>A0A841CCH0</accession>
<dbReference type="InterPro" id="IPR038770">
    <property type="entry name" value="Na+/solute_symporter_sf"/>
</dbReference>
<dbReference type="GO" id="GO:0016020">
    <property type="term" value="C:membrane"/>
    <property type="evidence" value="ECO:0007669"/>
    <property type="project" value="UniProtKB-SubCell"/>
</dbReference>
<feature type="transmembrane region" description="Helical" evidence="7">
    <location>
        <begin position="76"/>
        <end position="93"/>
    </location>
</feature>
<dbReference type="GO" id="GO:0015297">
    <property type="term" value="F:antiporter activity"/>
    <property type="evidence" value="ECO:0007669"/>
    <property type="project" value="InterPro"/>
</dbReference>
<dbReference type="AlphaFoldDB" id="A0A841CCH0"/>
<feature type="transmembrane region" description="Helical" evidence="7">
    <location>
        <begin position="39"/>
        <end position="64"/>
    </location>
</feature>
<evidence type="ECO:0000313" key="9">
    <source>
        <dbReference type="EMBL" id="MBB5953868.1"/>
    </source>
</evidence>
<evidence type="ECO:0000256" key="4">
    <source>
        <dbReference type="ARBA" id="ARBA00022989"/>
    </source>
</evidence>
<organism evidence="9 10">
    <name type="scientific">Saccharothrix tamanrassetensis</name>
    <dbReference type="NCBI Taxonomy" id="1051531"/>
    <lineage>
        <taxon>Bacteria</taxon>
        <taxon>Bacillati</taxon>
        <taxon>Actinomycetota</taxon>
        <taxon>Actinomycetes</taxon>
        <taxon>Pseudonocardiales</taxon>
        <taxon>Pseudonocardiaceae</taxon>
        <taxon>Saccharothrix</taxon>
    </lineage>
</organism>
<dbReference type="InterPro" id="IPR050794">
    <property type="entry name" value="CPA2_transporter"/>
</dbReference>
<feature type="transmembrane region" description="Helical" evidence="7">
    <location>
        <begin position="383"/>
        <end position="405"/>
    </location>
</feature>
<evidence type="ECO:0000313" key="10">
    <source>
        <dbReference type="Proteomes" id="UP000547510"/>
    </source>
</evidence>
<name>A0A841CCH0_9PSEU</name>
<evidence type="ECO:0000259" key="8">
    <source>
        <dbReference type="Pfam" id="PF00999"/>
    </source>
</evidence>
<protein>
    <submittedName>
        <fullName evidence="9">Kef-type K+ transport system membrane component KefB</fullName>
    </submittedName>
</protein>
<keyword evidence="3 7" id="KW-0812">Transmembrane</keyword>
<dbReference type="Pfam" id="PF00999">
    <property type="entry name" value="Na_H_Exchanger"/>
    <property type="match status" value="1"/>
</dbReference>
<proteinExistence type="predicted"/>
<feature type="transmembrane region" description="Helical" evidence="7">
    <location>
        <begin position="205"/>
        <end position="225"/>
    </location>
</feature>
<evidence type="ECO:0000256" key="5">
    <source>
        <dbReference type="ARBA" id="ARBA00023065"/>
    </source>
</evidence>
<feature type="transmembrane region" description="Helical" evidence="7">
    <location>
        <begin position="141"/>
        <end position="165"/>
    </location>
</feature>
<dbReference type="RefSeq" id="WP_184687670.1">
    <property type="nucleotide sequence ID" value="NZ_JACHJN010000001.1"/>
</dbReference>
<evidence type="ECO:0000256" key="7">
    <source>
        <dbReference type="SAM" id="Phobius"/>
    </source>
</evidence>
<feature type="transmembrane region" description="Helical" evidence="7">
    <location>
        <begin position="105"/>
        <end position="129"/>
    </location>
</feature>
<reference evidence="9 10" key="1">
    <citation type="submission" date="2020-08" db="EMBL/GenBank/DDBJ databases">
        <title>Genomic Encyclopedia of Type Strains, Phase III (KMG-III): the genomes of soil and plant-associated and newly described type strains.</title>
        <authorList>
            <person name="Whitman W."/>
        </authorList>
    </citation>
    <scope>NUCLEOTIDE SEQUENCE [LARGE SCALE GENOMIC DNA]</scope>
    <source>
        <strain evidence="9 10">CECT 8640</strain>
    </source>
</reference>
<keyword evidence="2" id="KW-0813">Transport</keyword>
<feature type="transmembrane region" description="Helical" evidence="7">
    <location>
        <begin position="177"/>
        <end position="199"/>
    </location>
</feature>
<dbReference type="GO" id="GO:1902600">
    <property type="term" value="P:proton transmembrane transport"/>
    <property type="evidence" value="ECO:0007669"/>
    <property type="project" value="InterPro"/>
</dbReference>
<dbReference type="Proteomes" id="UP000547510">
    <property type="component" value="Unassembled WGS sequence"/>
</dbReference>
<keyword evidence="6 7" id="KW-0472">Membrane</keyword>
<dbReference type="Gene3D" id="1.20.1530.20">
    <property type="match status" value="1"/>
</dbReference>
<dbReference type="EMBL" id="JACHJN010000001">
    <property type="protein sequence ID" value="MBB5953868.1"/>
    <property type="molecule type" value="Genomic_DNA"/>
</dbReference>
<feature type="domain" description="Cation/H+ exchanger transmembrane" evidence="8">
    <location>
        <begin position="21"/>
        <end position="403"/>
    </location>
</feature>
<keyword evidence="10" id="KW-1185">Reference proteome</keyword>